<keyword evidence="9" id="KW-1185">Reference proteome</keyword>
<feature type="domain" description="Amine oxidase" evidence="7">
    <location>
        <begin position="24"/>
        <end position="456"/>
    </location>
</feature>
<evidence type="ECO:0000256" key="2">
    <source>
        <dbReference type="ARBA" id="ARBA00005995"/>
    </source>
</evidence>
<dbReference type="EC" id="1.4.3.-" evidence="6"/>
<evidence type="ECO:0000256" key="5">
    <source>
        <dbReference type="PIRSR" id="PIRSR601613-1"/>
    </source>
</evidence>
<organism evidence="8 9">
    <name type="scientific">Aspergillus pseudoviridinutans</name>
    <dbReference type="NCBI Taxonomy" id="1517512"/>
    <lineage>
        <taxon>Eukaryota</taxon>
        <taxon>Fungi</taxon>
        <taxon>Dikarya</taxon>
        <taxon>Ascomycota</taxon>
        <taxon>Pezizomycotina</taxon>
        <taxon>Eurotiomycetes</taxon>
        <taxon>Eurotiomycetidae</taxon>
        <taxon>Eurotiales</taxon>
        <taxon>Aspergillaceae</taxon>
        <taxon>Aspergillus</taxon>
        <taxon>Aspergillus subgen. Fumigati</taxon>
    </lineage>
</organism>
<dbReference type="GeneID" id="66998678"/>
<dbReference type="AlphaFoldDB" id="A0A9P3ENT9"/>
<gene>
    <name evidence="8" type="ORF">Asppvi_000065</name>
</gene>
<evidence type="ECO:0000313" key="9">
    <source>
        <dbReference type="Proteomes" id="UP001043456"/>
    </source>
</evidence>
<dbReference type="SUPFAM" id="SSF51905">
    <property type="entry name" value="FAD/NAD(P)-binding domain"/>
    <property type="match status" value="1"/>
</dbReference>
<dbReference type="PANTHER" id="PTHR43563:SF14">
    <property type="entry name" value="AMINE OXIDASE"/>
    <property type="match status" value="1"/>
</dbReference>
<comment type="caution">
    <text evidence="8">The sequence shown here is derived from an EMBL/GenBank/DDBJ whole genome shotgun (WGS) entry which is preliminary data.</text>
</comment>
<feature type="binding site" evidence="5">
    <location>
        <position position="437"/>
    </location>
    <ligand>
        <name>FAD</name>
        <dbReference type="ChEBI" id="CHEBI:57692"/>
    </ligand>
</feature>
<keyword evidence="3 6" id="KW-0560">Oxidoreductase</keyword>
<feature type="binding site" evidence="5">
    <location>
        <position position="25"/>
    </location>
    <ligand>
        <name>FAD</name>
        <dbReference type="ChEBI" id="CHEBI:57692"/>
    </ligand>
</feature>
<dbReference type="Gene3D" id="3.50.50.60">
    <property type="entry name" value="FAD/NAD(P)-binding domain"/>
    <property type="match status" value="1"/>
</dbReference>
<keyword evidence="6" id="KW-0285">Flavoprotein</keyword>
<evidence type="ECO:0000259" key="7">
    <source>
        <dbReference type="Pfam" id="PF01593"/>
    </source>
</evidence>
<dbReference type="Proteomes" id="UP001043456">
    <property type="component" value="Unassembled WGS sequence"/>
</dbReference>
<dbReference type="InterPro" id="IPR001613">
    <property type="entry name" value="Flavin_amine_oxidase"/>
</dbReference>
<comment type="cofactor">
    <cofactor evidence="1 6">
        <name>FAD</name>
        <dbReference type="ChEBI" id="CHEBI:57692"/>
    </cofactor>
</comment>
<sequence length="502" mass="54850">MLCCLISAAADKDKYDVVVVGAGLSGLQDAHSVRAAGFSVCVLEATNRIGGKTLTVQSCEKGFNDLGASWINDTNQSEMFKLYQRYGIDTEIQRDSGETLLQAADGSIAKVPFGTLPGNLEVMLALLEVFRTECALIDLDNPTKTARAREIDQLTFREFCVQQAQSDDAIEISNLLSTCVAGVESDEVSALFMLLYFKSGAGIDNIISDQKDGGQYLRNRQGNQIISQKMAEELGQNCVFLRMLVTSIDQSREGRCVVSTEGGLSFYSGRVIVSIPASLYHQIAFKPALPGQKAILSDNTAAGYYSKLIYVFNEPWWQKAGFSGVLDSDKGPITFTRDTSIQTDDQWSITCFLAGDKGRNWSKLPRASRHQKAWEQFSQRFGEFVDVPTPTNTLEMEWSKEAHFLGAPCPITIPGVLTNIGGELATPVGRVHFVGTETSNQWRGYMEGAVRSGQRGGAEVVKALLVEPAACLRDSSYLSVSFYGNRCECLSAEGNNNNTVVE</sequence>
<name>A0A9P3ENT9_9EURO</name>
<evidence type="ECO:0000256" key="6">
    <source>
        <dbReference type="RuleBase" id="RU362067"/>
    </source>
</evidence>
<evidence type="ECO:0000256" key="3">
    <source>
        <dbReference type="ARBA" id="ARBA00023002"/>
    </source>
</evidence>
<reference evidence="8 9" key="1">
    <citation type="submission" date="2018-10" db="EMBL/GenBank/DDBJ databases">
        <title>Pan-genome distribution and transcriptional activeness of fungal secondary metabolism genes in Aspergillus section Fumigati.</title>
        <authorList>
            <person name="Takahashi H."/>
            <person name="Umemura M."/>
            <person name="Ninomiya A."/>
            <person name="Kusuya Y."/>
            <person name="Urayama S."/>
            <person name="Shimizu M."/>
            <person name="Watanabe A."/>
            <person name="Kamei K."/>
            <person name="Yaguchi T."/>
            <person name="Hagiwara D."/>
        </authorList>
    </citation>
    <scope>NUCLEOTIDE SEQUENCE [LARGE SCALE GENOMIC DNA]</scope>
    <source>
        <strain evidence="8 9">IFM 55266</strain>
    </source>
</reference>
<accession>A0A9P3ENT9</accession>
<dbReference type="Pfam" id="PF01593">
    <property type="entry name" value="Amino_oxidase"/>
    <property type="match status" value="1"/>
</dbReference>
<dbReference type="InterPro" id="IPR002937">
    <property type="entry name" value="Amino_oxidase"/>
</dbReference>
<dbReference type="OrthoDB" id="5046242at2759"/>
<evidence type="ECO:0000256" key="4">
    <source>
        <dbReference type="ARBA" id="ARBA00048448"/>
    </source>
</evidence>
<dbReference type="Gene3D" id="1.10.405.10">
    <property type="entry name" value="Guanine Nucleotide Dissociation Inhibitor, domain 1"/>
    <property type="match status" value="1"/>
</dbReference>
<feature type="binding site" evidence="5">
    <location>
        <position position="245"/>
    </location>
    <ligand>
        <name>FAD</name>
        <dbReference type="ChEBI" id="CHEBI:57692"/>
    </ligand>
</feature>
<dbReference type="RefSeq" id="XP_043152313.1">
    <property type="nucleotide sequence ID" value="XM_043296378.1"/>
</dbReference>
<comment type="similarity">
    <text evidence="2 6">Belongs to the flavin monoamine oxidase family.</text>
</comment>
<dbReference type="EMBL" id="BHVY01000001">
    <property type="protein sequence ID" value="GIJ81566.1"/>
    <property type="molecule type" value="Genomic_DNA"/>
</dbReference>
<dbReference type="GO" id="GO:0097621">
    <property type="term" value="F:monoamine oxidase activity"/>
    <property type="evidence" value="ECO:0007669"/>
    <property type="project" value="UniProtKB-EC"/>
</dbReference>
<dbReference type="InterPro" id="IPR036188">
    <property type="entry name" value="FAD/NAD-bd_sf"/>
</dbReference>
<comment type="catalytic activity">
    <reaction evidence="4">
        <text>a secondary aliphatic amine + O2 + H2O = a primary amine + an aldehyde + H2O2</text>
        <dbReference type="Rhea" id="RHEA:26414"/>
        <dbReference type="ChEBI" id="CHEBI:15377"/>
        <dbReference type="ChEBI" id="CHEBI:15379"/>
        <dbReference type="ChEBI" id="CHEBI:16240"/>
        <dbReference type="ChEBI" id="CHEBI:17478"/>
        <dbReference type="ChEBI" id="CHEBI:58855"/>
        <dbReference type="ChEBI" id="CHEBI:65296"/>
        <dbReference type="EC" id="1.4.3.4"/>
    </reaction>
</comment>
<evidence type="ECO:0000256" key="1">
    <source>
        <dbReference type="ARBA" id="ARBA00001974"/>
    </source>
</evidence>
<feature type="binding site" evidence="5">
    <location>
        <begin position="44"/>
        <end position="45"/>
    </location>
    <ligand>
        <name>FAD</name>
        <dbReference type="ChEBI" id="CHEBI:57692"/>
    </ligand>
</feature>
<dbReference type="InterPro" id="IPR050703">
    <property type="entry name" value="Flavin_MAO"/>
</dbReference>
<dbReference type="SUPFAM" id="SSF54373">
    <property type="entry name" value="FAD-linked reductases, C-terminal domain"/>
    <property type="match status" value="1"/>
</dbReference>
<protein>
    <recommendedName>
        <fullName evidence="6">Amine oxidase</fullName>
        <ecNumber evidence="6">1.4.3.-</ecNumber>
    </recommendedName>
</protein>
<feature type="binding site" evidence="5">
    <location>
        <position position="352"/>
    </location>
    <ligand>
        <name>substrate</name>
    </ligand>
</feature>
<dbReference type="Gene3D" id="3.90.660.10">
    <property type="match status" value="1"/>
</dbReference>
<dbReference type="PRINTS" id="PR00757">
    <property type="entry name" value="AMINEOXDASEF"/>
</dbReference>
<dbReference type="PANTHER" id="PTHR43563">
    <property type="entry name" value="AMINE OXIDASE"/>
    <property type="match status" value="1"/>
</dbReference>
<evidence type="ECO:0000313" key="8">
    <source>
        <dbReference type="EMBL" id="GIJ81566.1"/>
    </source>
</evidence>
<proteinExistence type="inferred from homology"/>
<keyword evidence="6" id="KW-0274">FAD</keyword>